<evidence type="ECO:0000313" key="1">
    <source>
        <dbReference type="EMBL" id="RAJ87604.1"/>
    </source>
</evidence>
<name>A0A327WIL1_9BACT</name>
<dbReference type="OrthoDB" id="610610at2"/>
<reference evidence="1 2" key="1">
    <citation type="submission" date="2018-06" db="EMBL/GenBank/DDBJ databases">
        <title>Genomic Encyclopedia of Archaeal and Bacterial Type Strains, Phase II (KMG-II): from individual species to whole genera.</title>
        <authorList>
            <person name="Goeker M."/>
        </authorList>
    </citation>
    <scope>NUCLEOTIDE SEQUENCE [LARGE SCALE GENOMIC DNA]</scope>
    <source>
        <strain evidence="1 2">DSM 29821</strain>
    </source>
</reference>
<gene>
    <name evidence="1" type="ORF">CLV59_101365</name>
</gene>
<comment type="caution">
    <text evidence="1">The sequence shown here is derived from an EMBL/GenBank/DDBJ whole genome shotgun (WGS) entry which is preliminary data.</text>
</comment>
<sequence>MIKRYPALLQVVSLFVLLLLPAKRLFAVPMDTAQHNAIITTIAENAGRSFPMIDAKMAANHLTFPVVQRFTPEQLAFVYPSDSSSSVEKDTARGIFSELDRTNRYATVLAPEELNTLPIGLSNNTNENVQIAISAAIFHPDYAELTAYARVKIPQQPGELFFGITGLKLSYTGGIIGDARLVLLGDVPIPINGGSAAIILKGSLNKRTGVADPDLTYVTIDCSGFKEMGIAADVIFPRGMLVPLKSDGERDENPSAQVKAAFKTVVSNWNDILVSIDLPAFEITPLKGIGFRVGQAVFDASDLRNSSDIMYPPGYQQKYMSTESPNLWRGVYIRNLEVMLPRQFADKNSSSKRVSFGATNLLIDNNGITGSLFGRNVLPNGSASGWRFSVDKFNIDLEANHLVGAGFDGIIGLPVMKDPLQYTAVITADNEYVLKLNPLTTLSFDVWKAKAELDANSWVRLALKDGKFQPEAMLNGRMGITVTDKPDSTGTAVGHFSGIVFQDLHLQTKAPYITTSYFGYKGDSKMSNFPVSLTEIGLRATEQEAALYFGVKISLMQDKFGGDTRVEMVGRMVEGDGLQSWKFDKLRLDEIAIHADISNSINIEGRLKFYRDDAVYGNAIGGYIKAGFLQNKIKGEAHALFGSTTFRYWYVDAKVSGFSIPIVPPLNISGFGGGAYYHMKKNGTNPQATPTGVNYVPDESTGLGLKATVVFNAVKDQVVNGDVTFEIAFNSNGGLNFIGFFGYATILKVLPSIANGKLSDFVADKFQKLAEAEKKLTDNLGVVGEKLNQLKVSDPSKIAKGLSSDEYRAGENGLSAYVGIQYDFQQSTFHANFDLYLNVAGGIIQGTASGNRAGWAVIHIAPGEWYFHMGTPTNRLGVKFGVGSISIKTGAYLMVGDHIPGSPPPPPEVADILGVDMQELDYMRDLNALGDGRGFAFGANLSIETGDLTFLILYANFKCGVGFDIMLKDYGQDVHCKGSNEPIGMDGWYANGQSYVYLQGEVGVKVNLRFIKGRFPIISGAAAVLMQAKLPNPTWMRGYMAVKFSLLGGLVSGNMRMKITIGSECELVTGSSPVDVKIISDVTPSKGAADVDVFAAPAAAFNMRMNKAFDVEDDNGTKTYRVKLDTFFVSDNGVSIPGRVEWNNNMDGVTFYSKEVLPPKKQLKATVRVTFEELVSGKWQLVYVNGQQSNETEERDFTTGTAPDYIPVQNIDYAYPVLDQKNYYKDEHNKGYVVLKRGQSYLFDPRWSYTLQVTGADGKPQRQQMAYNVADQRIDYDMATVKTNETYSIDVVAAPPGASATESFVSYQTNDAGDDGSFTMKNNKAGSVTRGDVTKSLLGYAFHASKYATLQAKISAIPVQSGVSNRVSSDVISLQAEVGKYEYFDVPELTGTAYTAYLPLVQVTAVPEDDYYMKDIYPLVYQQYPMDGNILISKRDTLQYGVVPLKAMTVMSDYLMDVTKGDLSWWLQTRLPYTYNLPMIYNLDFLDLQTQVVNRSIEYPALMQQYSKLVTEAFPFIRPGKYKVKYQYVLPGNKAGTSTTISYPNPIK</sequence>
<dbReference type="RefSeq" id="WP_146616108.1">
    <property type="nucleotide sequence ID" value="NZ_QLMA01000001.1"/>
</dbReference>
<proteinExistence type="predicted"/>
<accession>A0A327WIL1</accession>
<keyword evidence="2" id="KW-1185">Reference proteome</keyword>
<dbReference type="EMBL" id="QLMA01000001">
    <property type="protein sequence ID" value="RAJ87604.1"/>
    <property type="molecule type" value="Genomic_DNA"/>
</dbReference>
<evidence type="ECO:0000313" key="2">
    <source>
        <dbReference type="Proteomes" id="UP000249819"/>
    </source>
</evidence>
<dbReference type="Proteomes" id="UP000249819">
    <property type="component" value="Unassembled WGS sequence"/>
</dbReference>
<organism evidence="1 2">
    <name type="scientific">Chitinophaga dinghuensis</name>
    <dbReference type="NCBI Taxonomy" id="1539050"/>
    <lineage>
        <taxon>Bacteria</taxon>
        <taxon>Pseudomonadati</taxon>
        <taxon>Bacteroidota</taxon>
        <taxon>Chitinophagia</taxon>
        <taxon>Chitinophagales</taxon>
        <taxon>Chitinophagaceae</taxon>
        <taxon>Chitinophaga</taxon>
    </lineage>
</organism>
<protein>
    <submittedName>
        <fullName evidence="1">Uncharacterized protein</fullName>
    </submittedName>
</protein>